<proteinExistence type="predicted"/>
<dbReference type="Gene3D" id="3.60.10.10">
    <property type="entry name" value="Endonuclease/exonuclease/phosphatase"/>
    <property type="match status" value="1"/>
</dbReference>
<dbReference type="PANTHER" id="PTHR33710">
    <property type="entry name" value="BNAC02G09200D PROTEIN"/>
    <property type="match status" value="1"/>
</dbReference>
<accession>A0AAV2FXF3</accession>
<protein>
    <submittedName>
        <fullName evidence="1">Uncharacterized protein</fullName>
    </submittedName>
</protein>
<keyword evidence="2" id="KW-1185">Reference proteome</keyword>
<dbReference type="AlphaFoldDB" id="A0AAV2FXF3"/>
<gene>
    <name evidence="1" type="ORF">LTRI10_LOCUS43000</name>
</gene>
<dbReference type="SUPFAM" id="SSF56219">
    <property type="entry name" value="DNase I-like"/>
    <property type="match status" value="1"/>
</dbReference>
<dbReference type="InterPro" id="IPR036691">
    <property type="entry name" value="Endo/exonu/phosph_ase_sf"/>
</dbReference>
<name>A0AAV2FXF3_9ROSI</name>
<evidence type="ECO:0000313" key="1">
    <source>
        <dbReference type="EMBL" id="CAL1403035.1"/>
    </source>
</evidence>
<reference evidence="1 2" key="1">
    <citation type="submission" date="2024-04" db="EMBL/GenBank/DDBJ databases">
        <authorList>
            <person name="Fracassetti M."/>
        </authorList>
    </citation>
    <scope>NUCLEOTIDE SEQUENCE [LARGE SCALE GENOMIC DNA]</scope>
</reference>
<sequence>MGGAGFHANRARPFRQCIQDCVLIDVDLLGPCFTWNQGNLFQLLDRTLYNQAWFLKFSSTAMRHLERLGSDHRPILVQRSRGDSKRGDRLFWFWAALLGHDNFMSTVTSAWAGDAALPGQLVALAEVVKKWNSEVLRNIMK</sequence>
<dbReference type="PANTHER" id="PTHR33710:SF77">
    <property type="entry name" value="DNASE I-LIKE SUPERFAMILY PROTEIN"/>
    <property type="match status" value="1"/>
</dbReference>
<evidence type="ECO:0000313" key="2">
    <source>
        <dbReference type="Proteomes" id="UP001497516"/>
    </source>
</evidence>
<dbReference type="Proteomes" id="UP001497516">
    <property type="component" value="Chromosome 7"/>
</dbReference>
<dbReference type="EMBL" id="OZ034820">
    <property type="protein sequence ID" value="CAL1403035.1"/>
    <property type="molecule type" value="Genomic_DNA"/>
</dbReference>
<organism evidence="1 2">
    <name type="scientific">Linum trigynum</name>
    <dbReference type="NCBI Taxonomy" id="586398"/>
    <lineage>
        <taxon>Eukaryota</taxon>
        <taxon>Viridiplantae</taxon>
        <taxon>Streptophyta</taxon>
        <taxon>Embryophyta</taxon>
        <taxon>Tracheophyta</taxon>
        <taxon>Spermatophyta</taxon>
        <taxon>Magnoliopsida</taxon>
        <taxon>eudicotyledons</taxon>
        <taxon>Gunneridae</taxon>
        <taxon>Pentapetalae</taxon>
        <taxon>rosids</taxon>
        <taxon>fabids</taxon>
        <taxon>Malpighiales</taxon>
        <taxon>Linaceae</taxon>
        <taxon>Linum</taxon>
    </lineage>
</organism>